<dbReference type="RefSeq" id="WP_156929114.1">
    <property type="nucleotide sequence ID" value="NZ_CP088285.1"/>
</dbReference>
<gene>
    <name evidence="1" type="ORF">HAP48_035380</name>
</gene>
<evidence type="ECO:0000313" key="1">
    <source>
        <dbReference type="EMBL" id="NVI48129.1"/>
    </source>
</evidence>
<dbReference type="AlphaFoldDB" id="A0A973W6H7"/>
<comment type="caution">
    <text evidence="1">The sequence shown here is derived from an EMBL/GenBank/DDBJ whole genome shotgun (WGS) entry which is preliminary data.</text>
</comment>
<reference evidence="1" key="1">
    <citation type="submission" date="2020-06" db="EMBL/GenBank/DDBJ databases">
        <title>Whole Genome Sequence of Bradyrhizobium sp. Strain 1S1.</title>
        <authorList>
            <person name="Bromfield E.S.P."/>
            <person name="Cloutier S."/>
        </authorList>
    </citation>
    <scope>NUCLEOTIDE SEQUENCE [LARGE SCALE GENOMIC DNA]</scope>
    <source>
        <strain evidence="1">1S1</strain>
    </source>
</reference>
<name>A0A973W6H7_9BRAD</name>
<proteinExistence type="predicted"/>
<dbReference type="EMBL" id="JAAOLE020000001">
    <property type="protein sequence ID" value="NVI48129.1"/>
    <property type="molecule type" value="Genomic_DNA"/>
</dbReference>
<organism evidence="1">
    <name type="scientific">Bradyrhizobium septentrionale</name>
    <dbReference type="NCBI Taxonomy" id="1404411"/>
    <lineage>
        <taxon>Bacteria</taxon>
        <taxon>Pseudomonadati</taxon>
        <taxon>Pseudomonadota</taxon>
        <taxon>Alphaproteobacteria</taxon>
        <taxon>Hyphomicrobiales</taxon>
        <taxon>Nitrobacteraceae</taxon>
        <taxon>Bradyrhizobium</taxon>
    </lineage>
</organism>
<protein>
    <submittedName>
        <fullName evidence="1">Uncharacterized protein</fullName>
    </submittedName>
</protein>
<accession>A0A973W6H7</accession>
<sequence length="57" mass="6473">MRLDRLELRAWLRRRLQYPPLAAVDPAAFTISDADIALLMKNLPLRADDADGDKIIP</sequence>